<dbReference type="InterPro" id="IPR039325">
    <property type="entry name" value="NDX"/>
</dbReference>
<dbReference type="PANTHER" id="PTHR35743">
    <property type="entry name" value="NODULIN HOMEOBOX"/>
    <property type="match status" value="1"/>
</dbReference>
<feature type="domain" description="Nodulin homeobox N-terminal" evidence="1">
    <location>
        <begin position="11"/>
        <end position="83"/>
    </location>
</feature>
<dbReference type="PANTHER" id="PTHR35743:SF1">
    <property type="entry name" value="NODULIN HOMEOBOX"/>
    <property type="match status" value="1"/>
</dbReference>
<comment type="caution">
    <text evidence="2">The sequence shown here is derived from an EMBL/GenBank/DDBJ whole genome shotgun (WGS) entry which is preliminary data.</text>
</comment>
<reference evidence="2" key="1">
    <citation type="submission" date="2018-01" db="EMBL/GenBank/DDBJ databases">
        <authorList>
            <person name="Mao J.F."/>
        </authorList>
    </citation>
    <scope>NUCLEOTIDE SEQUENCE</scope>
    <source>
        <strain evidence="2">Huo1</strain>
        <tissue evidence="2">Leaf</tissue>
    </source>
</reference>
<accession>A0A8X8W3Q6</accession>
<evidence type="ECO:0000259" key="1">
    <source>
        <dbReference type="Pfam" id="PF25246"/>
    </source>
</evidence>
<protein>
    <recommendedName>
        <fullName evidence="1">Nodulin homeobox N-terminal domain-containing protein</fullName>
    </recommendedName>
</protein>
<dbReference type="GO" id="GO:0009908">
    <property type="term" value="P:flower development"/>
    <property type="evidence" value="ECO:0007669"/>
    <property type="project" value="InterPro"/>
</dbReference>
<dbReference type="InterPro" id="IPR057287">
    <property type="entry name" value="Ndx_N"/>
</dbReference>
<organism evidence="2">
    <name type="scientific">Salvia splendens</name>
    <name type="common">Scarlet sage</name>
    <dbReference type="NCBI Taxonomy" id="180675"/>
    <lineage>
        <taxon>Eukaryota</taxon>
        <taxon>Viridiplantae</taxon>
        <taxon>Streptophyta</taxon>
        <taxon>Embryophyta</taxon>
        <taxon>Tracheophyta</taxon>
        <taxon>Spermatophyta</taxon>
        <taxon>Magnoliopsida</taxon>
        <taxon>eudicotyledons</taxon>
        <taxon>Gunneridae</taxon>
        <taxon>Pentapetalae</taxon>
        <taxon>asterids</taxon>
        <taxon>lamiids</taxon>
        <taxon>Lamiales</taxon>
        <taxon>Lamiaceae</taxon>
        <taxon>Nepetoideae</taxon>
        <taxon>Mentheae</taxon>
        <taxon>Salviinae</taxon>
        <taxon>Salvia</taxon>
        <taxon>Salvia subgen. Calosphace</taxon>
        <taxon>core Calosphace</taxon>
    </lineage>
</organism>
<keyword evidence="3" id="KW-1185">Reference proteome</keyword>
<dbReference type="Proteomes" id="UP000298416">
    <property type="component" value="Unassembled WGS sequence"/>
</dbReference>
<dbReference type="GO" id="GO:0003697">
    <property type="term" value="F:single-stranded DNA binding"/>
    <property type="evidence" value="ECO:0007669"/>
    <property type="project" value="InterPro"/>
</dbReference>
<dbReference type="Pfam" id="PF25246">
    <property type="entry name" value="Nodulin_N"/>
    <property type="match status" value="1"/>
</dbReference>
<gene>
    <name evidence="2" type="ORF">SASPL_152496</name>
</gene>
<name>A0A8X8W3Q6_SALSN</name>
<evidence type="ECO:0000313" key="2">
    <source>
        <dbReference type="EMBL" id="KAG6387309.1"/>
    </source>
</evidence>
<reference evidence="2" key="2">
    <citation type="submission" date="2020-08" db="EMBL/GenBank/DDBJ databases">
        <title>Plant Genome Project.</title>
        <authorList>
            <person name="Zhang R.-G."/>
        </authorList>
    </citation>
    <scope>NUCLEOTIDE SEQUENCE</scope>
    <source>
        <strain evidence="2">Huo1</strain>
        <tissue evidence="2">Leaf</tissue>
    </source>
</reference>
<sequence>MNLKLSGSDNISSYMAAISRLKSKALSILLQLCETESVSYLDEVASNTTTQNMAKSVGLEVLALLVKAWNRFKTAPSTSSYEYSQQHIVFGIMMIRRLKFTVLKNDMIASAQQVLAAVITVGASREHEILAEIRDAVFSFIRKMEPRRVMDTMLVSCVRIFYIMSLLARSPELQSIKLSAGRSLVRYDSSSRNMLVGDRIQGFKVNIKPEKKSKFSSVVLKIRGIDQVN</sequence>
<proteinExistence type="predicted"/>
<evidence type="ECO:0000313" key="3">
    <source>
        <dbReference type="Proteomes" id="UP000298416"/>
    </source>
</evidence>
<dbReference type="EMBL" id="PNBA02000021">
    <property type="protein sequence ID" value="KAG6387309.1"/>
    <property type="molecule type" value="Genomic_DNA"/>
</dbReference>
<dbReference type="AlphaFoldDB" id="A0A8X8W3Q6"/>